<reference evidence="7" key="1">
    <citation type="submission" date="2024-09" db="EMBL/GenBank/DDBJ databases">
        <authorList>
            <person name="Sun Q."/>
        </authorList>
    </citation>
    <scope>NUCLEOTIDE SEQUENCE [LARGE SCALE GENOMIC DNA]</scope>
    <source>
        <strain evidence="7">JCM 31273</strain>
    </source>
</reference>
<gene>
    <name evidence="7" type="ORF">ACFFOL_13280</name>
</gene>
<dbReference type="Pfam" id="PF04019">
    <property type="entry name" value="DUF359"/>
    <property type="match status" value="1"/>
</dbReference>
<evidence type="ECO:0000313" key="8">
    <source>
        <dbReference type="Proteomes" id="UP001589595"/>
    </source>
</evidence>
<evidence type="ECO:0000256" key="2">
    <source>
        <dbReference type="ARBA" id="ARBA00022741"/>
    </source>
</evidence>
<keyword evidence="5 6" id="KW-0342">GTP-binding</keyword>
<feature type="binding site" evidence="6">
    <location>
        <position position="41"/>
    </location>
    <ligand>
        <name>GTP</name>
        <dbReference type="ChEBI" id="CHEBI:37565"/>
    </ligand>
</feature>
<keyword evidence="3 6" id="KW-0418">Kinase</keyword>
<feature type="binding site" evidence="6">
    <location>
        <position position="60"/>
    </location>
    <ligand>
        <name>GTP</name>
        <dbReference type="ChEBI" id="CHEBI:37565"/>
    </ligand>
</feature>
<dbReference type="PANTHER" id="PTHR40732:SF1">
    <property type="entry name" value="GTP-DEPENDENT DEPHOSPHO-COA KINASE"/>
    <property type="match status" value="1"/>
</dbReference>
<evidence type="ECO:0000256" key="5">
    <source>
        <dbReference type="ARBA" id="ARBA00023134"/>
    </source>
</evidence>
<protein>
    <recommendedName>
        <fullName evidence="6">GTP-dependent dephospho-CoA kinase</fullName>
        <ecNumber evidence="6">2.7.1.237</ecNumber>
    </recommendedName>
    <alternativeName>
        <fullName evidence="6">Dephospho-coenzyme A kinase</fullName>
        <shortName evidence="6">DPCK</shortName>
    </alternativeName>
</protein>
<comment type="similarity">
    <text evidence="6">Belongs to the GTP-dependent DPCK family.</text>
</comment>
<dbReference type="EMBL" id="JBHMAJ010000009">
    <property type="protein sequence ID" value="MFB9825138.1"/>
    <property type="molecule type" value="Genomic_DNA"/>
</dbReference>
<accession>A0ABD5MP74</accession>
<feature type="binding site" evidence="6">
    <location>
        <position position="118"/>
    </location>
    <ligand>
        <name>GTP</name>
        <dbReference type="ChEBI" id="CHEBI:37565"/>
    </ligand>
</feature>
<dbReference type="PANTHER" id="PTHR40732">
    <property type="entry name" value="UPF0218 PROTEIN TK1697"/>
    <property type="match status" value="1"/>
</dbReference>
<dbReference type="HAMAP" id="MF_00590">
    <property type="entry name" value="Dephospho_CoA_kinase_GTP_dep"/>
    <property type="match status" value="1"/>
</dbReference>
<dbReference type="InterPro" id="IPR007164">
    <property type="entry name" value="GTP-dep_dephospho-CoA_kin"/>
</dbReference>
<evidence type="ECO:0000256" key="6">
    <source>
        <dbReference type="HAMAP-Rule" id="MF_00590"/>
    </source>
</evidence>
<dbReference type="RefSeq" id="WP_222921005.1">
    <property type="nucleotide sequence ID" value="NZ_CP082286.1"/>
</dbReference>
<dbReference type="GO" id="GO:0005525">
    <property type="term" value="F:GTP binding"/>
    <property type="evidence" value="ECO:0007669"/>
    <property type="project" value="UniProtKB-UniRule"/>
</dbReference>
<keyword evidence="4 6" id="KW-0173">Coenzyme A biosynthesis</keyword>
<keyword evidence="1 6" id="KW-0808">Transferase</keyword>
<evidence type="ECO:0000256" key="1">
    <source>
        <dbReference type="ARBA" id="ARBA00022679"/>
    </source>
</evidence>
<dbReference type="GO" id="GO:0015937">
    <property type="term" value="P:coenzyme A biosynthetic process"/>
    <property type="evidence" value="ECO:0007669"/>
    <property type="project" value="UniProtKB-UniRule"/>
</dbReference>
<keyword evidence="2 6" id="KW-0547">Nucleotide-binding</keyword>
<evidence type="ECO:0000256" key="4">
    <source>
        <dbReference type="ARBA" id="ARBA00022993"/>
    </source>
</evidence>
<dbReference type="GO" id="GO:0016301">
    <property type="term" value="F:kinase activity"/>
    <property type="evidence" value="ECO:0007669"/>
    <property type="project" value="UniProtKB-UniRule"/>
</dbReference>
<evidence type="ECO:0000256" key="3">
    <source>
        <dbReference type="ARBA" id="ARBA00022777"/>
    </source>
</evidence>
<comment type="catalytic activity">
    <reaction evidence="6">
        <text>3'-dephospho-CoA + GTP = GDP + CoA + H(+)</text>
        <dbReference type="Rhea" id="RHEA:61156"/>
        <dbReference type="ChEBI" id="CHEBI:15378"/>
        <dbReference type="ChEBI" id="CHEBI:37565"/>
        <dbReference type="ChEBI" id="CHEBI:57287"/>
        <dbReference type="ChEBI" id="CHEBI:57328"/>
        <dbReference type="ChEBI" id="CHEBI:58189"/>
        <dbReference type="EC" id="2.7.1.237"/>
    </reaction>
</comment>
<organism evidence="7 8">
    <name type="scientific">Halobaculum roseum</name>
    <dbReference type="NCBI Taxonomy" id="2175149"/>
    <lineage>
        <taxon>Archaea</taxon>
        <taxon>Methanobacteriati</taxon>
        <taxon>Methanobacteriota</taxon>
        <taxon>Stenosarchaea group</taxon>
        <taxon>Halobacteria</taxon>
        <taxon>Halobacteriales</taxon>
        <taxon>Haloferacaceae</taxon>
        <taxon>Halobaculum</taxon>
    </lineage>
</organism>
<dbReference type="PIRSF" id="PIRSF006533">
    <property type="entry name" value="UCP006533"/>
    <property type="match status" value="1"/>
</dbReference>
<comment type="caution">
    <text evidence="7">The sequence shown here is derived from an EMBL/GenBank/DDBJ whole genome shotgun (WGS) entry which is preliminary data.</text>
</comment>
<dbReference type="EC" id="2.7.1.237" evidence="6"/>
<dbReference type="GeneID" id="67211052"/>
<comment type="function">
    <text evidence="6">Catalyzes the GTP-dependent phosphorylation of the 3'-hydroxyl group of dephosphocoenzyme A to form coenzyme A (CoA).</text>
</comment>
<feature type="binding site" evidence="6">
    <location>
        <position position="62"/>
    </location>
    <ligand>
        <name>GTP</name>
        <dbReference type="ChEBI" id="CHEBI:37565"/>
    </ligand>
</feature>
<keyword evidence="8" id="KW-1185">Reference proteome</keyword>
<name>A0ABD5MP74_9EURY</name>
<comment type="pathway">
    <text evidence="6">Cofactor biosynthesis; coenzyme A biosynthesis.</text>
</comment>
<evidence type="ECO:0000313" key="7">
    <source>
        <dbReference type="EMBL" id="MFB9825138.1"/>
    </source>
</evidence>
<feature type="binding site" evidence="6">
    <location>
        <position position="141"/>
    </location>
    <ligand>
        <name>GTP</name>
        <dbReference type="ChEBI" id="CHEBI:37565"/>
    </ligand>
</feature>
<feature type="binding site" evidence="6">
    <location>
        <position position="43"/>
    </location>
    <ligand>
        <name>GTP</name>
        <dbReference type="ChEBI" id="CHEBI:37565"/>
    </ligand>
</feature>
<sequence>MTLLTLPDDLRGAFKEPMGPVYTDTERLLSAAGDPIVAVGDVVTYHLRVAGRDPDVAVIDGKTKREAVGEEIAAVLDGENRRIEAENAPATLSRDLLSALVEALASDDPVVVHVAGEEDLAAVPAIVAAPEGASVVYGQPDEGMVLVNVTPDSKREARELLGKLDGDAAAALAALGLDG</sequence>
<dbReference type="Proteomes" id="UP001589595">
    <property type="component" value="Unassembled WGS sequence"/>
</dbReference>
<feature type="binding site" evidence="6">
    <location>
        <position position="42"/>
    </location>
    <ligand>
        <name>GTP</name>
        <dbReference type="ChEBI" id="CHEBI:37565"/>
    </ligand>
</feature>
<proteinExistence type="inferred from homology"/>
<dbReference type="AlphaFoldDB" id="A0ABD5MP74"/>